<dbReference type="EMBL" id="JBHRXP010000007">
    <property type="protein sequence ID" value="MFC3581030.1"/>
    <property type="molecule type" value="Genomic_DNA"/>
</dbReference>
<dbReference type="RefSeq" id="WP_261294400.1">
    <property type="nucleotide sequence ID" value="NZ_JANQBK010000006.1"/>
</dbReference>
<name>A0ABV7SW79_9SPHN</name>
<keyword evidence="2" id="KW-1185">Reference proteome</keyword>
<comment type="caution">
    <text evidence="1">The sequence shown here is derived from an EMBL/GenBank/DDBJ whole genome shotgun (WGS) entry which is preliminary data.</text>
</comment>
<reference evidence="2" key="1">
    <citation type="journal article" date="2019" name="Int. J. Syst. Evol. Microbiol.">
        <title>The Global Catalogue of Microorganisms (GCM) 10K type strain sequencing project: providing services to taxonomists for standard genome sequencing and annotation.</title>
        <authorList>
            <consortium name="The Broad Institute Genomics Platform"/>
            <consortium name="The Broad Institute Genome Sequencing Center for Infectious Disease"/>
            <person name="Wu L."/>
            <person name="Ma J."/>
        </authorList>
    </citation>
    <scope>NUCLEOTIDE SEQUENCE [LARGE SCALE GENOMIC DNA]</scope>
    <source>
        <strain evidence="2">KCTC 42739</strain>
    </source>
</reference>
<sequence length="115" mass="12374">MAKADRLAHTDIRRAELEAEYLALLTTALETCAAGRWGLFGHRPDKQSIAKVAPLIDELEDLAAAIDKMRGQLDLAPFTLHGEFIAARGLASPSAVGEPKQAKAWLERLAALAAD</sequence>
<organism evidence="1 2">
    <name type="scientific">Sphingomonas hylomeconis</name>
    <dbReference type="NCBI Taxonomy" id="1395958"/>
    <lineage>
        <taxon>Bacteria</taxon>
        <taxon>Pseudomonadati</taxon>
        <taxon>Pseudomonadota</taxon>
        <taxon>Alphaproteobacteria</taxon>
        <taxon>Sphingomonadales</taxon>
        <taxon>Sphingomonadaceae</taxon>
        <taxon>Sphingomonas</taxon>
    </lineage>
</organism>
<dbReference type="Proteomes" id="UP001595713">
    <property type="component" value="Unassembled WGS sequence"/>
</dbReference>
<protein>
    <submittedName>
        <fullName evidence="1">Uncharacterized protein</fullName>
    </submittedName>
</protein>
<evidence type="ECO:0000313" key="1">
    <source>
        <dbReference type="EMBL" id="MFC3581030.1"/>
    </source>
</evidence>
<accession>A0ABV7SW79</accession>
<evidence type="ECO:0000313" key="2">
    <source>
        <dbReference type="Proteomes" id="UP001595713"/>
    </source>
</evidence>
<gene>
    <name evidence="1" type="ORF">ACFONA_12730</name>
</gene>
<proteinExistence type="predicted"/>